<proteinExistence type="predicted"/>
<dbReference type="EMBL" id="KZ302020">
    <property type="protein sequence ID" value="PFH49742.1"/>
    <property type="molecule type" value="Genomic_DNA"/>
</dbReference>
<evidence type="ECO:0000313" key="2">
    <source>
        <dbReference type="Proteomes" id="UP000242287"/>
    </source>
</evidence>
<sequence length="469" mass="52771">MYPCRFGLISIYNPSINLTNPSNLLPPELWLEIFQFATYVHREATIVPLDPFSPRRVSNNVMAVNSPSLALRTKLSLVLVCRFWRQLSISLLYRHVVIRSPSRAQTLLKVLRLSSESTSPLTIGCKAKSIGYGYWTRYIEIYTHARGSHHQHYLQTILHILQSCPNLSMLSGSWNHDLPLAFLSYITRFCGQSLHGLSWSEHRSDSEPYATLVSPVFLATFQNLRVLDLRNIIGCDPTEYEKGSRPTLPFVQDLILSTHARGLQVATALILPSLRNLTLRTSMQGTVSNSLVQVFLKVHGASLINIDLPPPSPDIDLDTEYAPSARANSKHIDLNIFLEDNVCPNLTTFTYPITSAVPNALVHNNLRRIGLRGVRADGLYPETVTATDTTRHLMAVTPSRYPKLEIVRTVGFLVDADMDTLLKHIFIWWVERFEKVGIDFLDGEGILWAYSDPEEMQGSDGTGRGKTKC</sequence>
<reference evidence="1 2" key="1">
    <citation type="submission" date="2014-02" db="EMBL/GenBank/DDBJ databases">
        <title>Transposable element dynamics among asymbiotic and ectomycorrhizal Amanita fungi.</title>
        <authorList>
            <consortium name="DOE Joint Genome Institute"/>
            <person name="Hess J."/>
            <person name="Skrede I."/>
            <person name="Wolfe B."/>
            <person name="LaButti K."/>
            <person name="Ohm R.A."/>
            <person name="Grigoriev I.V."/>
            <person name="Pringle A."/>
        </authorList>
    </citation>
    <scope>NUCLEOTIDE SEQUENCE [LARGE SCALE GENOMIC DNA]</scope>
    <source>
        <strain evidence="1 2">SKay4041</strain>
    </source>
</reference>
<name>A0A2A9NPX9_9AGAR</name>
<dbReference type="Proteomes" id="UP000242287">
    <property type="component" value="Unassembled WGS sequence"/>
</dbReference>
<accession>A0A2A9NPX9</accession>
<keyword evidence="2" id="KW-1185">Reference proteome</keyword>
<dbReference type="AlphaFoldDB" id="A0A2A9NPX9"/>
<dbReference type="OrthoDB" id="3171058at2759"/>
<organism evidence="1 2">
    <name type="scientific">Amanita thiersii Skay4041</name>
    <dbReference type="NCBI Taxonomy" id="703135"/>
    <lineage>
        <taxon>Eukaryota</taxon>
        <taxon>Fungi</taxon>
        <taxon>Dikarya</taxon>
        <taxon>Basidiomycota</taxon>
        <taxon>Agaricomycotina</taxon>
        <taxon>Agaricomycetes</taxon>
        <taxon>Agaricomycetidae</taxon>
        <taxon>Agaricales</taxon>
        <taxon>Pluteineae</taxon>
        <taxon>Amanitaceae</taxon>
        <taxon>Amanita</taxon>
    </lineage>
</organism>
<protein>
    <submittedName>
        <fullName evidence="1">Uncharacterized protein</fullName>
    </submittedName>
</protein>
<evidence type="ECO:0000313" key="1">
    <source>
        <dbReference type="EMBL" id="PFH49742.1"/>
    </source>
</evidence>
<gene>
    <name evidence="1" type="ORF">AMATHDRAFT_76006</name>
</gene>